<evidence type="ECO:0008006" key="5">
    <source>
        <dbReference type="Google" id="ProtNLM"/>
    </source>
</evidence>
<dbReference type="GeneID" id="38774910"/>
<reference evidence="3 4" key="1">
    <citation type="journal article" date="2018" name="Sci. Rep.">
        <title>Genome sequence of the cauliflower mushroom Sparassis crispa (Hanabiratake) and its association with beneficial usage.</title>
        <authorList>
            <person name="Kiyama R."/>
            <person name="Furutani Y."/>
            <person name="Kawaguchi K."/>
            <person name="Nakanishi T."/>
        </authorList>
    </citation>
    <scope>NUCLEOTIDE SEQUENCE [LARGE SCALE GENOMIC DNA]</scope>
</reference>
<dbReference type="Gene3D" id="3.30.460.20">
    <property type="entry name" value="CorA soluble domain-like"/>
    <property type="match status" value="1"/>
</dbReference>
<dbReference type="FunCoup" id="A0A401G764">
    <property type="interactions" value="54"/>
</dbReference>
<dbReference type="GO" id="GO:0016020">
    <property type="term" value="C:membrane"/>
    <property type="evidence" value="ECO:0007669"/>
    <property type="project" value="InterPro"/>
</dbReference>
<dbReference type="InParanoid" id="A0A401G764"/>
<evidence type="ECO:0000256" key="2">
    <source>
        <dbReference type="SAM" id="Phobius"/>
    </source>
</evidence>
<dbReference type="OrthoDB" id="29879at2759"/>
<feature type="region of interest" description="Disordered" evidence="1">
    <location>
        <begin position="94"/>
        <end position="129"/>
    </location>
</feature>
<feature type="transmembrane region" description="Helical" evidence="2">
    <location>
        <begin position="665"/>
        <end position="689"/>
    </location>
</feature>
<keyword evidence="2" id="KW-0812">Transmembrane</keyword>
<dbReference type="PANTHER" id="PTHR21535">
    <property type="entry name" value="MAGNESIUM AND COBALT TRANSPORT PROTEIN/MITOCHONDRIAL IMPORT INNER MEMBRANE TRANSLOCASE SUBUNIT TIM8"/>
    <property type="match status" value="1"/>
</dbReference>
<protein>
    <recommendedName>
        <fullName evidence="5">Cora-domain-containing protein</fullName>
    </recommendedName>
</protein>
<keyword evidence="4" id="KW-1185">Reference proteome</keyword>
<accession>A0A401G764</accession>
<gene>
    <name evidence="3" type="ORF">SCP_0108750</name>
</gene>
<feature type="compositionally biased region" description="Basic and acidic residues" evidence="1">
    <location>
        <begin position="24"/>
        <end position="41"/>
    </location>
</feature>
<feature type="compositionally biased region" description="Low complexity" evidence="1">
    <location>
        <begin position="45"/>
        <end position="66"/>
    </location>
</feature>
<evidence type="ECO:0000313" key="3">
    <source>
        <dbReference type="EMBL" id="GBE77993.1"/>
    </source>
</evidence>
<dbReference type="STRING" id="139825.A0A401G764"/>
<feature type="transmembrane region" description="Helical" evidence="2">
    <location>
        <begin position="627"/>
        <end position="645"/>
    </location>
</feature>
<dbReference type="RefSeq" id="XP_027608906.1">
    <property type="nucleotide sequence ID" value="XM_027753105.1"/>
</dbReference>
<dbReference type="EMBL" id="BFAD01000001">
    <property type="protein sequence ID" value="GBE77993.1"/>
    <property type="molecule type" value="Genomic_DNA"/>
</dbReference>
<feature type="compositionally biased region" description="Low complexity" evidence="1">
    <location>
        <begin position="454"/>
        <end position="463"/>
    </location>
</feature>
<keyword evidence="2" id="KW-1133">Transmembrane helix</keyword>
<dbReference type="Pfam" id="PF01544">
    <property type="entry name" value="CorA"/>
    <property type="match status" value="1"/>
</dbReference>
<dbReference type="CDD" id="cd12829">
    <property type="entry name" value="Alr1p-like"/>
    <property type="match status" value="1"/>
</dbReference>
<dbReference type="SUPFAM" id="SSF143865">
    <property type="entry name" value="CorA soluble domain-like"/>
    <property type="match status" value="1"/>
</dbReference>
<evidence type="ECO:0000256" key="1">
    <source>
        <dbReference type="SAM" id="MobiDB-lite"/>
    </source>
</evidence>
<keyword evidence="2" id="KW-0472">Membrane</keyword>
<dbReference type="AlphaFoldDB" id="A0A401G764"/>
<dbReference type="GO" id="GO:0015095">
    <property type="term" value="F:magnesium ion transmembrane transporter activity"/>
    <property type="evidence" value="ECO:0007669"/>
    <property type="project" value="InterPro"/>
</dbReference>
<organism evidence="3 4">
    <name type="scientific">Sparassis crispa</name>
    <dbReference type="NCBI Taxonomy" id="139825"/>
    <lineage>
        <taxon>Eukaryota</taxon>
        <taxon>Fungi</taxon>
        <taxon>Dikarya</taxon>
        <taxon>Basidiomycota</taxon>
        <taxon>Agaricomycotina</taxon>
        <taxon>Agaricomycetes</taxon>
        <taxon>Polyporales</taxon>
        <taxon>Sparassidaceae</taxon>
        <taxon>Sparassis</taxon>
    </lineage>
</organism>
<feature type="region of interest" description="Disordered" evidence="1">
    <location>
        <begin position="21"/>
        <end position="68"/>
    </location>
</feature>
<name>A0A401G764_9APHY</name>
<sequence>MASIGGPSGYLVHLPEPLAVLPDHNTDRVPTMDRDDHDIYRGELSSTPRSTSPSSASSASSSSSTSGGHLGALTAVVEHAIARWARAWASSSSLETSSSSSDMSMVTMTKSQMARRRRRRRSIADAHNARSEREVAARIKAREESRHIPRAFDLYVPYPLDLPSAGTAADPDGLRKHAVHTSSLPLILSHLAATLRENAKARRGRIHTVSPEAPASSRLLLHDYMMPEQSAESHLSFALPDGPTRPRMRKGKRRAATAPAAAMQMTLSSGDETAWWLDVASPTWEDMSAIGKLLHLHPLTLEDILQQDPREKIELFPKLGYHFIAFRAIESQKTRELRSVSGGHEPSLGVMEEGLVGEVNVYLVIFRDGVCSFHFADIGEHVDRVRNKILKLAESVNMSSDSIAHGIMDSIVDSVFPILDGIEKEVAEIENHAASSFDDKGYSVETVQTTCDGSQNSSSNDQPSNDEKMESPISMTEKIELGRPVVRRRSLFSLPTNVPSLPRRLLYHIREIISHFRVVFMHSSILTTTATVHRIARTRKIVTSLARFLAHKSEVVAQIQKRLFLTGGTGNGKDYEMFIYMGDVQDHILTLQQSLAHYDRVLSQAHPTYIARLRLSLSRAQSGTDRAILTLTTISIGVVAVQMVIGLNSMNVLLPTNSHTGHRYWLFGIVISASTLVLLAYALLLRWWWVGAKKKRRNYL</sequence>
<feature type="compositionally biased region" description="Low complexity" evidence="1">
    <location>
        <begin position="94"/>
        <end position="111"/>
    </location>
</feature>
<dbReference type="GO" id="GO:0010961">
    <property type="term" value="P:intracellular magnesium ion homeostasis"/>
    <property type="evidence" value="ECO:0007669"/>
    <property type="project" value="TreeGrafter"/>
</dbReference>
<dbReference type="InterPro" id="IPR002523">
    <property type="entry name" value="MgTranspt_CorA/ZnTranspt_ZntB"/>
</dbReference>
<dbReference type="Proteomes" id="UP000287166">
    <property type="component" value="Unassembled WGS sequence"/>
</dbReference>
<proteinExistence type="predicted"/>
<dbReference type="InterPro" id="IPR045861">
    <property type="entry name" value="CorA_cytoplasmic_dom"/>
</dbReference>
<dbReference type="InterPro" id="IPR044089">
    <property type="entry name" value="Alr1-like"/>
</dbReference>
<dbReference type="PANTHER" id="PTHR21535:SF90">
    <property type="entry name" value="CORA METAL ION TRANSPORTER"/>
    <property type="match status" value="1"/>
</dbReference>
<evidence type="ECO:0000313" key="4">
    <source>
        <dbReference type="Proteomes" id="UP000287166"/>
    </source>
</evidence>
<dbReference type="Gene3D" id="1.20.58.340">
    <property type="entry name" value="Magnesium transport protein CorA, transmembrane region"/>
    <property type="match status" value="1"/>
</dbReference>
<comment type="caution">
    <text evidence="3">The sequence shown here is derived from an EMBL/GenBank/DDBJ whole genome shotgun (WGS) entry which is preliminary data.</text>
</comment>
<feature type="region of interest" description="Disordered" evidence="1">
    <location>
        <begin position="449"/>
        <end position="471"/>
    </location>
</feature>